<gene>
    <name evidence="1" type="ORF">S03H2_63145</name>
</gene>
<feature type="non-terminal residue" evidence="1">
    <location>
        <position position="229"/>
    </location>
</feature>
<dbReference type="AlphaFoldDB" id="X1IJA6"/>
<reference evidence="1" key="1">
    <citation type="journal article" date="2014" name="Front. Microbiol.">
        <title>High frequency of phylogenetically diverse reductive dehalogenase-homologous genes in deep subseafloor sedimentary metagenomes.</title>
        <authorList>
            <person name="Kawai M."/>
            <person name="Futagami T."/>
            <person name="Toyoda A."/>
            <person name="Takaki Y."/>
            <person name="Nishi S."/>
            <person name="Hori S."/>
            <person name="Arai W."/>
            <person name="Tsubouchi T."/>
            <person name="Morono Y."/>
            <person name="Uchiyama I."/>
            <person name="Ito T."/>
            <person name="Fujiyama A."/>
            <person name="Inagaki F."/>
            <person name="Takami H."/>
        </authorList>
    </citation>
    <scope>NUCLEOTIDE SEQUENCE</scope>
    <source>
        <strain evidence="1">Expedition CK06-06</strain>
    </source>
</reference>
<comment type="caution">
    <text evidence="1">The sequence shown here is derived from an EMBL/GenBank/DDBJ whole genome shotgun (WGS) entry which is preliminary data.</text>
</comment>
<evidence type="ECO:0000313" key="1">
    <source>
        <dbReference type="EMBL" id="GAH82466.1"/>
    </source>
</evidence>
<organism evidence="1">
    <name type="scientific">marine sediment metagenome</name>
    <dbReference type="NCBI Taxonomy" id="412755"/>
    <lineage>
        <taxon>unclassified sequences</taxon>
        <taxon>metagenomes</taxon>
        <taxon>ecological metagenomes</taxon>
    </lineage>
</organism>
<protein>
    <submittedName>
        <fullName evidence="1">Uncharacterized protein</fullName>
    </submittedName>
</protein>
<accession>X1IJA6</accession>
<name>X1IJA6_9ZZZZ</name>
<feature type="non-terminal residue" evidence="1">
    <location>
        <position position="1"/>
    </location>
</feature>
<proteinExistence type="predicted"/>
<sequence>RNDDDMFEPLDKAHLDILSTIKKVHSIGGGDYSGFNFQLRLVFLAQRVVLPIFHVPQQLITTVTAQSPYFNPAYDSKQPQEAVRELSGLAEQKNLTYSQCHDLSTALMLDGRFDAAYGALLTGFPLAGNDQERAALYFKQGMAVGWLAKSVKDEKKKAKLLRQALQLSKKALYYSPESEVAAAQILALAKLAGNELEKRVAAEYLGVLNPKGAGREVFVGGTVAVVVLR</sequence>
<dbReference type="EMBL" id="BARU01040882">
    <property type="protein sequence ID" value="GAH82466.1"/>
    <property type="molecule type" value="Genomic_DNA"/>
</dbReference>